<reference evidence="3 4" key="1">
    <citation type="submission" date="2014-04" db="EMBL/GenBank/DDBJ databases">
        <authorList>
            <consortium name="DOE Joint Genome Institute"/>
            <person name="Kuo A."/>
            <person name="Girlanda M."/>
            <person name="Perotto S."/>
            <person name="Kohler A."/>
            <person name="Nagy L.G."/>
            <person name="Floudas D."/>
            <person name="Copeland A."/>
            <person name="Barry K.W."/>
            <person name="Cichocki N."/>
            <person name="Veneault-Fourrey C."/>
            <person name="LaButti K."/>
            <person name="Lindquist E.A."/>
            <person name="Lipzen A."/>
            <person name="Lundell T."/>
            <person name="Morin E."/>
            <person name="Murat C."/>
            <person name="Sun H."/>
            <person name="Tunlid A."/>
            <person name="Henrissat B."/>
            <person name="Grigoriev I.V."/>
            <person name="Hibbett D.S."/>
            <person name="Martin F."/>
            <person name="Nordberg H.P."/>
            <person name="Cantor M.N."/>
            <person name="Hua S.X."/>
        </authorList>
    </citation>
    <scope>NUCLEOTIDE SEQUENCE [LARGE SCALE GENOMIC DNA]</scope>
    <source>
        <strain evidence="3 4">MUT 4182</strain>
    </source>
</reference>
<evidence type="ECO:0000256" key="1">
    <source>
        <dbReference type="SAM" id="MobiDB-lite"/>
    </source>
</evidence>
<feature type="transmembrane region" description="Helical" evidence="2">
    <location>
        <begin position="179"/>
        <end position="199"/>
    </location>
</feature>
<feature type="transmembrane region" description="Helical" evidence="2">
    <location>
        <begin position="89"/>
        <end position="114"/>
    </location>
</feature>
<name>A0A0C3LHI0_9AGAM</name>
<protein>
    <submittedName>
        <fullName evidence="3">Uncharacterized protein</fullName>
    </submittedName>
</protein>
<proteinExistence type="predicted"/>
<dbReference type="OrthoDB" id="2562239at2759"/>
<dbReference type="AlphaFoldDB" id="A0A0C3LHI0"/>
<evidence type="ECO:0000313" key="3">
    <source>
        <dbReference type="EMBL" id="KIO20867.1"/>
    </source>
</evidence>
<keyword evidence="2" id="KW-0472">Membrane</keyword>
<feature type="transmembrane region" description="Helical" evidence="2">
    <location>
        <begin position="21"/>
        <end position="42"/>
    </location>
</feature>
<feature type="compositionally biased region" description="Basic and acidic residues" evidence="1">
    <location>
        <begin position="336"/>
        <end position="348"/>
    </location>
</feature>
<evidence type="ECO:0000313" key="4">
    <source>
        <dbReference type="Proteomes" id="UP000054248"/>
    </source>
</evidence>
<organism evidence="3 4">
    <name type="scientific">Tulasnella calospora MUT 4182</name>
    <dbReference type="NCBI Taxonomy" id="1051891"/>
    <lineage>
        <taxon>Eukaryota</taxon>
        <taxon>Fungi</taxon>
        <taxon>Dikarya</taxon>
        <taxon>Basidiomycota</taxon>
        <taxon>Agaricomycotina</taxon>
        <taxon>Agaricomycetes</taxon>
        <taxon>Cantharellales</taxon>
        <taxon>Tulasnellaceae</taxon>
        <taxon>Tulasnella</taxon>
    </lineage>
</organism>
<dbReference type="Proteomes" id="UP000054248">
    <property type="component" value="Unassembled WGS sequence"/>
</dbReference>
<evidence type="ECO:0000256" key="2">
    <source>
        <dbReference type="SAM" id="Phobius"/>
    </source>
</evidence>
<feature type="compositionally biased region" description="Polar residues" evidence="1">
    <location>
        <begin position="352"/>
        <end position="365"/>
    </location>
</feature>
<feature type="transmembrane region" description="Helical" evidence="2">
    <location>
        <begin position="49"/>
        <end position="69"/>
    </location>
</feature>
<keyword evidence="4" id="KW-1185">Reference proteome</keyword>
<accession>A0A0C3LHI0</accession>
<dbReference type="HOGENOM" id="CLU_060803_0_0_1"/>
<sequence length="365" mass="40347">MSDQPHNIPSLVGGFPTQADFVPSILFAVAYGLSIIPFLIRFRNPNTRTYLLAIGTFIYSVERVVVWSIRAAQSHDHHLGETLSKGRLVYQQVSFALGFIGFGSDCVAFMRAAMVNTTLEDPKRGSIDKPKERFWYRRAADLAGLGWMIATIPGAIGYSKMPGSAAHPEDADKLYRLRYVSSSAALFMFFFYFVLLRYVRNRTEWLDRRAVDVTCTVLSVASVVAIYRLSVLHNTTSVLNVLPSTPPLYPPGSLTTTASKATFYIFHALPELIIAWAIQSLNIRAIFNTGAWGDWQGTDARGGIARLRQNGVYVDGVGVQGEVSWGPVGNWIQNRREGNAAKSVETERPTASARTGSQVELTETV</sequence>
<feature type="region of interest" description="Disordered" evidence="1">
    <location>
        <begin position="336"/>
        <end position="365"/>
    </location>
</feature>
<feature type="transmembrane region" description="Helical" evidence="2">
    <location>
        <begin position="135"/>
        <end position="159"/>
    </location>
</feature>
<keyword evidence="2" id="KW-1133">Transmembrane helix</keyword>
<dbReference type="EMBL" id="KN823158">
    <property type="protein sequence ID" value="KIO20867.1"/>
    <property type="molecule type" value="Genomic_DNA"/>
</dbReference>
<keyword evidence="2" id="KW-0812">Transmembrane</keyword>
<reference evidence="4" key="2">
    <citation type="submission" date="2015-01" db="EMBL/GenBank/DDBJ databases">
        <title>Evolutionary Origins and Diversification of the Mycorrhizal Mutualists.</title>
        <authorList>
            <consortium name="DOE Joint Genome Institute"/>
            <consortium name="Mycorrhizal Genomics Consortium"/>
            <person name="Kohler A."/>
            <person name="Kuo A."/>
            <person name="Nagy L.G."/>
            <person name="Floudas D."/>
            <person name="Copeland A."/>
            <person name="Barry K.W."/>
            <person name="Cichocki N."/>
            <person name="Veneault-Fourrey C."/>
            <person name="LaButti K."/>
            <person name="Lindquist E.A."/>
            <person name="Lipzen A."/>
            <person name="Lundell T."/>
            <person name="Morin E."/>
            <person name="Murat C."/>
            <person name="Riley R."/>
            <person name="Ohm R."/>
            <person name="Sun H."/>
            <person name="Tunlid A."/>
            <person name="Henrissat B."/>
            <person name="Grigoriev I.V."/>
            <person name="Hibbett D.S."/>
            <person name="Martin F."/>
        </authorList>
    </citation>
    <scope>NUCLEOTIDE SEQUENCE [LARGE SCALE GENOMIC DNA]</scope>
    <source>
        <strain evidence="4">MUT 4182</strain>
    </source>
</reference>
<gene>
    <name evidence="3" type="ORF">M407DRAFT_245667</name>
</gene>